<evidence type="ECO:0000256" key="3">
    <source>
        <dbReference type="ARBA" id="ARBA00022679"/>
    </source>
</evidence>
<evidence type="ECO:0000313" key="7">
    <source>
        <dbReference type="Proteomes" id="UP001597267"/>
    </source>
</evidence>
<protein>
    <submittedName>
        <fullName evidence="6">PTS lactose/cellobiose transporter subunit IIA</fullName>
    </submittedName>
</protein>
<evidence type="ECO:0000256" key="4">
    <source>
        <dbReference type="ARBA" id="ARBA00022683"/>
    </source>
</evidence>
<keyword evidence="7" id="KW-1185">Reference proteome</keyword>
<dbReference type="InterPro" id="IPR036542">
    <property type="entry name" value="PTS_IIA_lac/cel_sf"/>
</dbReference>
<sequence>MMKSNTQSNENLDAAMNLIVNGGNARSSAMAAIKAARMGDFETAAAKLAEADTYIKEAHTKETALLTAEASGEPVNITLLMIHGQDHLMNAITIRDLADEFITLYQRQAKQ</sequence>
<name>A0ABW4J9E9_9LACO</name>
<dbReference type="PIRSF" id="PIRSF000699">
    <property type="entry name" value="PTS_IILac_III"/>
    <property type="match status" value="1"/>
</dbReference>
<evidence type="ECO:0000256" key="5">
    <source>
        <dbReference type="PROSITE-ProRule" id="PRU00418"/>
    </source>
</evidence>
<accession>A0ABW4J9E9</accession>
<reference evidence="7" key="1">
    <citation type="journal article" date="2019" name="Int. J. Syst. Evol. Microbiol.">
        <title>The Global Catalogue of Microorganisms (GCM) 10K type strain sequencing project: providing services to taxonomists for standard genome sequencing and annotation.</title>
        <authorList>
            <consortium name="The Broad Institute Genomics Platform"/>
            <consortium name="The Broad Institute Genome Sequencing Center for Infectious Disease"/>
            <person name="Wu L."/>
            <person name="Ma J."/>
        </authorList>
    </citation>
    <scope>NUCLEOTIDE SEQUENCE [LARGE SCALE GENOMIC DNA]</scope>
    <source>
        <strain evidence="7">CCM 8896</strain>
    </source>
</reference>
<organism evidence="6 7">
    <name type="scientific">Agrilactobacillus yilanensis</name>
    <dbReference type="NCBI Taxonomy" id="2485997"/>
    <lineage>
        <taxon>Bacteria</taxon>
        <taxon>Bacillati</taxon>
        <taxon>Bacillota</taxon>
        <taxon>Bacilli</taxon>
        <taxon>Lactobacillales</taxon>
        <taxon>Lactobacillaceae</taxon>
        <taxon>Agrilactobacillus</taxon>
    </lineage>
</organism>
<keyword evidence="2" id="KW-0762">Sugar transport</keyword>
<dbReference type="Proteomes" id="UP001597267">
    <property type="component" value="Unassembled WGS sequence"/>
</dbReference>
<evidence type="ECO:0000256" key="2">
    <source>
        <dbReference type="ARBA" id="ARBA00022597"/>
    </source>
</evidence>
<dbReference type="Pfam" id="PF02255">
    <property type="entry name" value="PTS_IIA"/>
    <property type="match status" value="1"/>
</dbReference>
<dbReference type="PANTHER" id="PTHR34382">
    <property type="entry name" value="PTS SYSTEM N,N'-DIACETYLCHITOBIOSE-SPECIFIC EIIA COMPONENT"/>
    <property type="match status" value="1"/>
</dbReference>
<comment type="caution">
    <text evidence="6">The sequence shown here is derived from an EMBL/GenBank/DDBJ whole genome shotgun (WGS) entry which is preliminary data.</text>
</comment>
<dbReference type="SUPFAM" id="SSF46973">
    <property type="entry name" value="Enzyme IIa from lactose specific PTS, IIa-lac"/>
    <property type="match status" value="1"/>
</dbReference>
<feature type="modified residue" description="Phosphohistidine; by HPr" evidence="5">
    <location>
        <position position="83"/>
    </location>
</feature>
<dbReference type="PROSITE" id="PS51095">
    <property type="entry name" value="PTS_EIIA_TYPE_3"/>
    <property type="match status" value="1"/>
</dbReference>
<dbReference type="CDD" id="cd00215">
    <property type="entry name" value="PTS_IIA_lac"/>
    <property type="match status" value="1"/>
</dbReference>
<keyword evidence="3" id="KW-0808">Transferase</keyword>
<keyword evidence="1" id="KW-0813">Transport</keyword>
<evidence type="ECO:0000313" key="6">
    <source>
        <dbReference type="EMBL" id="MFD1672976.1"/>
    </source>
</evidence>
<proteinExistence type="predicted"/>
<keyword evidence="4" id="KW-0598">Phosphotransferase system</keyword>
<dbReference type="PANTHER" id="PTHR34382:SF7">
    <property type="entry name" value="PTS SYSTEM N,N'-DIACETYLCHITOBIOSE-SPECIFIC EIIA COMPONENT"/>
    <property type="match status" value="1"/>
</dbReference>
<dbReference type="RefSeq" id="WP_125715336.1">
    <property type="nucleotide sequence ID" value="NZ_JBHTOP010000028.1"/>
</dbReference>
<dbReference type="InterPro" id="IPR003188">
    <property type="entry name" value="PTS_IIA_lac/cel"/>
</dbReference>
<gene>
    <name evidence="6" type="ORF">ACFQ5M_12815</name>
</gene>
<evidence type="ECO:0000256" key="1">
    <source>
        <dbReference type="ARBA" id="ARBA00022448"/>
    </source>
</evidence>
<dbReference type="Gene3D" id="1.20.58.80">
    <property type="entry name" value="Phosphotransferase system, lactose/cellobiose-type IIA subunit"/>
    <property type="match status" value="1"/>
</dbReference>
<dbReference type="EMBL" id="JBHTOP010000028">
    <property type="protein sequence ID" value="MFD1672976.1"/>
    <property type="molecule type" value="Genomic_DNA"/>
</dbReference>